<keyword evidence="3" id="KW-1185">Reference proteome</keyword>
<dbReference type="Gramene" id="OE9A027287T1">
    <property type="protein sequence ID" value="OE9A027287C1"/>
    <property type="gene ID" value="OE9A027287"/>
</dbReference>
<dbReference type="SUPFAM" id="SSF52540">
    <property type="entry name" value="P-loop containing nucleoside triphosphate hydrolases"/>
    <property type="match status" value="1"/>
</dbReference>
<proteinExistence type="predicted"/>
<dbReference type="AlphaFoldDB" id="A0A8S0RQT3"/>
<evidence type="ECO:0000313" key="3">
    <source>
        <dbReference type="Proteomes" id="UP000594638"/>
    </source>
</evidence>
<dbReference type="InterPro" id="IPR027417">
    <property type="entry name" value="P-loop_NTPase"/>
</dbReference>
<reference evidence="2 3" key="1">
    <citation type="submission" date="2019-12" db="EMBL/GenBank/DDBJ databases">
        <authorList>
            <person name="Alioto T."/>
            <person name="Alioto T."/>
            <person name="Gomez Garrido J."/>
        </authorList>
    </citation>
    <scope>NUCLEOTIDE SEQUENCE [LARGE SCALE GENOMIC DNA]</scope>
</reference>
<sequence length="140" mass="15742">MTKMDLAISVLLERTEIVKVKIKDYCTVVYMKMNCGIRRLQVAESPSEVSSFQYKSIPMADELIVGLEDMSTQVTSKLLGGPSYHLVISIVGMGGLGKTTLAKKIYNDSNVQYYFDKLSWCAVSQTYQKRKLLVDILSLE</sequence>
<dbReference type="PANTHER" id="PTHR19338:SF73">
    <property type="entry name" value="DISEASE RESISTANCE PROTEIN RGA2-LIKE"/>
    <property type="match status" value="1"/>
</dbReference>
<dbReference type="GO" id="GO:0043531">
    <property type="term" value="F:ADP binding"/>
    <property type="evidence" value="ECO:0007669"/>
    <property type="project" value="InterPro"/>
</dbReference>
<evidence type="ECO:0000313" key="2">
    <source>
        <dbReference type="EMBL" id="CAA2981872.1"/>
    </source>
</evidence>
<feature type="domain" description="NB-ARC" evidence="1">
    <location>
        <begin position="68"/>
        <end position="137"/>
    </location>
</feature>
<dbReference type="PANTHER" id="PTHR19338">
    <property type="entry name" value="TRANSLOCASE OF INNER MITOCHONDRIAL MEMBRANE 13 HOMOLOG"/>
    <property type="match status" value="1"/>
</dbReference>
<accession>A0A8S0RQT3</accession>
<dbReference type="OrthoDB" id="2975936at2759"/>
<dbReference type="Gene3D" id="3.40.50.300">
    <property type="entry name" value="P-loop containing nucleotide triphosphate hydrolases"/>
    <property type="match status" value="1"/>
</dbReference>
<protein>
    <submittedName>
        <fullName evidence="2">Late blight resistance homolog R1A-10</fullName>
    </submittedName>
</protein>
<organism evidence="2 3">
    <name type="scientific">Olea europaea subsp. europaea</name>
    <dbReference type="NCBI Taxonomy" id="158383"/>
    <lineage>
        <taxon>Eukaryota</taxon>
        <taxon>Viridiplantae</taxon>
        <taxon>Streptophyta</taxon>
        <taxon>Embryophyta</taxon>
        <taxon>Tracheophyta</taxon>
        <taxon>Spermatophyta</taxon>
        <taxon>Magnoliopsida</taxon>
        <taxon>eudicotyledons</taxon>
        <taxon>Gunneridae</taxon>
        <taxon>Pentapetalae</taxon>
        <taxon>asterids</taxon>
        <taxon>lamiids</taxon>
        <taxon>Lamiales</taxon>
        <taxon>Oleaceae</taxon>
        <taxon>Oleeae</taxon>
        <taxon>Olea</taxon>
    </lineage>
</organism>
<dbReference type="Proteomes" id="UP000594638">
    <property type="component" value="Unassembled WGS sequence"/>
</dbReference>
<dbReference type="Pfam" id="PF00931">
    <property type="entry name" value="NB-ARC"/>
    <property type="match status" value="1"/>
</dbReference>
<comment type="caution">
    <text evidence="2">The sequence shown here is derived from an EMBL/GenBank/DDBJ whole genome shotgun (WGS) entry which is preliminary data.</text>
</comment>
<dbReference type="InterPro" id="IPR002182">
    <property type="entry name" value="NB-ARC"/>
</dbReference>
<gene>
    <name evidence="2" type="ORF">OLEA9_A027287</name>
</gene>
<evidence type="ECO:0000259" key="1">
    <source>
        <dbReference type="Pfam" id="PF00931"/>
    </source>
</evidence>
<name>A0A8S0RQT3_OLEEU</name>
<dbReference type="EMBL" id="CACTIH010003682">
    <property type="protein sequence ID" value="CAA2981872.1"/>
    <property type="molecule type" value="Genomic_DNA"/>
</dbReference>